<organism evidence="1 2">
    <name type="scientific">Janibacter indicus</name>
    <dbReference type="NCBI Taxonomy" id="857417"/>
    <lineage>
        <taxon>Bacteria</taxon>
        <taxon>Bacillati</taxon>
        <taxon>Actinomycetota</taxon>
        <taxon>Actinomycetes</taxon>
        <taxon>Micrococcales</taxon>
        <taxon>Intrasporangiaceae</taxon>
        <taxon>Janibacter</taxon>
    </lineage>
</organism>
<evidence type="ECO:0000313" key="1">
    <source>
        <dbReference type="EMBL" id="QOK23261.1"/>
    </source>
</evidence>
<evidence type="ECO:0000313" key="2">
    <source>
        <dbReference type="Proteomes" id="UP000593998"/>
    </source>
</evidence>
<dbReference type="Proteomes" id="UP000593998">
    <property type="component" value="Chromosome"/>
</dbReference>
<gene>
    <name evidence="1" type="ORF">IGS73_02200</name>
</gene>
<reference evidence="1 2" key="1">
    <citation type="submission" date="2020-10" db="EMBL/GenBank/DDBJ databases">
        <title>Janibacter indicus TT2 genome sequence.</title>
        <authorList>
            <person name="Lee K."/>
            <person name="Ganzorig M."/>
        </authorList>
    </citation>
    <scope>NUCLEOTIDE SEQUENCE [LARGE SCALE GENOMIC DNA]</scope>
    <source>
        <strain evidence="1 2">TT2</strain>
    </source>
</reference>
<protein>
    <recommendedName>
        <fullName evidence="3">Anti-bacteriophage protein A/HamA C-terminal domain-containing protein</fullName>
    </recommendedName>
</protein>
<dbReference type="AlphaFoldDB" id="A0A7L9J0T6"/>
<dbReference type="EMBL" id="CP062789">
    <property type="protein sequence ID" value="QOK23261.1"/>
    <property type="molecule type" value="Genomic_DNA"/>
</dbReference>
<dbReference type="RefSeq" id="WP_192911416.1">
    <property type="nucleotide sequence ID" value="NZ_CP062789.1"/>
</dbReference>
<proteinExistence type="predicted"/>
<accession>A0A7L9J0T6</accession>
<name>A0A7L9J0T6_9MICO</name>
<evidence type="ECO:0008006" key="3">
    <source>
        <dbReference type="Google" id="ProtNLM"/>
    </source>
</evidence>
<sequence>MTSSGGSKTPLGKQRASALADLSAGESEEFARTHRRLVVHDYLPVTFHDGVAGASKCEWSSHIAASLTPEQAGALAWVLIDTMMRARFGPATSLYDTWREHTIAGTKIPSPDKETIESFIEPVFGLPDAPKSEDHLQGHVGEWLWHLLTKDNVAVRIQPDPKGDVTDAGADGFSIYENAAGTLRFRLWESKKNTGTGSLSTSLNQAYEQLAASGQRYVAKIVGTFMPGFYDDEILTFIAEVPAAWTQGDELVGAGVTLATHQPLPSKPFNKMSKKLPLLNKPGQLRGLVTSISCYDELSSTVRRYAWTAL</sequence>